<dbReference type="EMBL" id="CP073355">
    <property type="protein sequence ID" value="URA11149.1"/>
    <property type="molecule type" value="Genomic_DNA"/>
</dbReference>
<proteinExistence type="predicted"/>
<name>A0AAX3BFT0_9SPIR</name>
<keyword evidence="2" id="KW-1185">Reference proteome</keyword>
<dbReference type="Proteomes" id="UP001056539">
    <property type="component" value="Chromosome"/>
</dbReference>
<evidence type="ECO:0000313" key="2">
    <source>
        <dbReference type="Proteomes" id="UP001056539"/>
    </source>
</evidence>
<protein>
    <submittedName>
        <fullName evidence="1">Uncharacterized protein</fullName>
    </submittedName>
</protein>
<reference evidence="1" key="2">
    <citation type="submission" date="2022-06" db="EMBL/GenBank/DDBJ databases">
        <title>Thermospira aquatica gen. nov., sp. nov.</title>
        <authorList>
            <person name="Ben Ali Gam Z."/>
            <person name="Labat M."/>
        </authorList>
    </citation>
    <scope>NUCLEOTIDE SEQUENCE</scope>
    <source>
        <strain evidence="1">F1F22</strain>
    </source>
</reference>
<dbReference type="RefSeq" id="WP_271436284.1">
    <property type="nucleotide sequence ID" value="NZ_CP073355.1"/>
</dbReference>
<sequence>MRRFKALGIAVLCLLLIGQKRYFSYMGLTLGQTQQEAEDIIAKSEDFKIDEARFFGKINEQTPFILKATYKPFINNLYMQFYSNVCFHITIEYNSNYFDYLSLVEKLEDTYGKPSIRTANFAAWYGVLTNGTRGENGEIDVRLQLEAPSTVKVYDYVLMKKMNTELSNIIFLITNQTIIETEKRRLMNEL</sequence>
<dbReference type="AlphaFoldDB" id="A0AAX3BFT0"/>
<evidence type="ECO:0000313" key="1">
    <source>
        <dbReference type="EMBL" id="URA11149.1"/>
    </source>
</evidence>
<gene>
    <name evidence="1" type="ORF">KDW03_04970</name>
</gene>
<dbReference type="KEGG" id="taqu:KDW03_04970"/>
<accession>A0AAX3BFT0</accession>
<organism evidence="1 2">
    <name type="scientific">Thermospira aquatica</name>
    <dbReference type="NCBI Taxonomy" id="2828656"/>
    <lineage>
        <taxon>Bacteria</taxon>
        <taxon>Pseudomonadati</taxon>
        <taxon>Spirochaetota</taxon>
        <taxon>Spirochaetia</taxon>
        <taxon>Brevinematales</taxon>
        <taxon>Thermospiraceae</taxon>
        <taxon>Thermospira</taxon>
    </lineage>
</organism>
<reference evidence="1" key="1">
    <citation type="submission" date="2021-04" db="EMBL/GenBank/DDBJ databases">
        <authorList>
            <person name="Postec A."/>
        </authorList>
    </citation>
    <scope>NUCLEOTIDE SEQUENCE</scope>
    <source>
        <strain evidence="1">F1F22</strain>
    </source>
</reference>